<sequence>MPMTSIRSRSTSKPTKTARALSRASSTGRAGSHPRSISVGSKAKSMAKIAVSTIRSTSYDLDGPLSVELPGMRSVLRYRYTGKCWEPLNMSTVSPIQELQEQVLDMRTRNDILCKKHREMEEEIALLLQRRNALLRKKTAIYETLRTMASQGTPLRSTD</sequence>
<evidence type="ECO:0000313" key="4">
    <source>
        <dbReference type="Proteomes" id="UP000315496"/>
    </source>
</evidence>
<name>A0A4Z1T663_GIAMU</name>
<evidence type="ECO:0000256" key="1">
    <source>
        <dbReference type="SAM" id="Coils"/>
    </source>
</evidence>
<proteinExistence type="predicted"/>
<reference evidence="3 4" key="1">
    <citation type="submission" date="2019-05" db="EMBL/GenBank/DDBJ databases">
        <title>The compact genome of Giardia muris reveals important steps in the evolution of intestinal protozoan parasites.</title>
        <authorList>
            <person name="Xu F."/>
            <person name="Jimenez-Gonzalez A."/>
            <person name="Einarsson E."/>
            <person name="Astvaldsson A."/>
            <person name="Peirasmaki D."/>
            <person name="Eckmann L."/>
            <person name="Andersson J.O."/>
            <person name="Svard S.G."/>
            <person name="Jerlstrom-Hultqvist J."/>
        </authorList>
    </citation>
    <scope>NUCLEOTIDE SEQUENCE [LARGE SCALE GENOMIC DNA]</scope>
    <source>
        <strain evidence="3 4">Roberts-Thomson</strain>
    </source>
</reference>
<protein>
    <submittedName>
        <fullName evidence="3">Uncharacterized protein</fullName>
    </submittedName>
</protein>
<feature type="region of interest" description="Disordered" evidence="2">
    <location>
        <begin position="1"/>
        <end position="42"/>
    </location>
</feature>
<organism evidence="3 4">
    <name type="scientific">Giardia muris</name>
    <dbReference type="NCBI Taxonomy" id="5742"/>
    <lineage>
        <taxon>Eukaryota</taxon>
        <taxon>Metamonada</taxon>
        <taxon>Diplomonadida</taxon>
        <taxon>Hexamitidae</taxon>
        <taxon>Giardiinae</taxon>
        <taxon>Giardia</taxon>
    </lineage>
</organism>
<dbReference type="AlphaFoldDB" id="A0A4Z1T663"/>
<dbReference type="Proteomes" id="UP000315496">
    <property type="component" value="Chromosome 2"/>
</dbReference>
<keyword evidence="4" id="KW-1185">Reference proteome</keyword>
<keyword evidence="1" id="KW-0175">Coiled coil</keyword>
<evidence type="ECO:0000313" key="3">
    <source>
        <dbReference type="EMBL" id="TNJ28627.1"/>
    </source>
</evidence>
<accession>A0A4Z1T663</accession>
<feature type="coiled-coil region" evidence="1">
    <location>
        <begin position="96"/>
        <end position="137"/>
    </location>
</feature>
<feature type="compositionally biased region" description="Polar residues" evidence="2">
    <location>
        <begin position="1"/>
        <end position="15"/>
    </location>
</feature>
<comment type="caution">
    <text evidence="3">The sequence shown here is derived from an EMBL/GenBank/DDBJ whole genome shotgun (WGS) entry which is preliminary data.</text>
</comment>
<evidence type="ECO:0000256" key="2">
    <source>
        <dbReference type="SAM" id="MobiDB-lite"/>
    </source>
</evidence>
<dbReference type="VEuPathDB" id="GiardiaDB:GMRT_10889"/>
<gene>
    <name evidence="3" type="ORF">GMRT_10889</name>
</gene>
<dbReference type="EMBL" id="VDLU01000002">
    <property type="protein sequence ID" value="TNJ28627.1"/>
    <property type="molecule type" value="Genomic_DNA"/>
</dbReference>